<feature type="region of interest" description="Disordered" evidence="8">
    <location>
        <begin position="1"/>
        <end position="42"/>
    </location>
</feature>
<dbReference type="PROSITE" id="PS00972">
    <property type="entry name" value="USP_1"/>
    <property type="match status" value="1"/>
</dbReference>
<dbReference type="SUPFAM" id="SSF54001">
    <property type="entry name" value="Cysteine proteinases"/>
    <property type="match status" value="1"/>
</dbReference>
<organism evidence="10 11">
    <name type="scientific">Colocasia esculenta</name>
    <name type="common">Wild taro</name>
    <name type="synonym">Arum esculentum</name>
    <dbReference type="NCBI Taxonomy" id="4460"/>
    <lineage>
        <taxon>Eukaryota</taxon>
        <taxon>Viridiplantae</taxon>
        <taxon>Streptophyta</taxon>
        <taxon>Embryophyta</taxon>
        <taxon>Tracheophyta</taxon>
        <taxon>Spermatophyta</taxon>
        <taxon>Magnoliopsida</taxon>
        <taxon>Liliopsida</taxon>
        <taxon>Araceae</taxon>
        <taxon>Aroideae</taxon>
        <taxon>Colocasieae</taxon>
        <taxon>Colocasia</taxon>
    </lineage>
</organism>
<dbReference type="GO" id="GO:0005634">
    <property type="term" value="C:nucleus"/>
    <property type="evidence" value="ECO:0007669"/>
    <property type="project" value="TreeGrafter"/>
</dbReference>
<evidence type="ECO:0000313" key="10">
    <source>
        <dbReference type="EMBL" id="MQL89055.1"/>
    </source>
</evidence>
<dbReference type="PANTHER" id="PTHR24006:SF687">
    <property type="entry name" value="UBIQUITIN CARBOXYL-TERMINAL HYDROLASE 10"/>
    <property type="match status" value="1"/>
</dbReference>
<dbReference type="InterPro" id="IPR001394">
    <property type="entry name" value="Peptidase_C19_UCH"/>
</dbReference>
<proteinExistence type="inferred from homology"/>
<keyword evidence="5 7" id="KW-0378">Hydrolase</keyword>
<dbReference type="Gene3D" id="3.90.70.10">
    <property type="entry name" value="Cysteine proteinases"/>
    <property type="match status" value="2"/>
</dbReference>
<comment type="function">
    <text evidence="7">Recognizes and hydrolyzes the peptide bond at the C-terminal Gly of ubiquitin. Involved in the processing of poly-ubiquitin precursors as well as that of ubiquitinated proteins.</text>
</comment>
<comment type="similarity">
    <text evidence="2 7">Belongs to the peptidase C19 family.</text>
</comment>
<evidence type="ECO:0000256" key="5">
    <source>
        <dbReference type="ARBA" id="ARBA00022801"/>
    </source>
</evidence>
<dbReference type="CDD" id="cd02257">
    <property type="entry name" value="Peptidase_C19"/>
    <property type="match status" value="1"/>
</dbReference>
<evidence type="ECO:0000256" key="8">
    <source>
        <dbReference type="SAM" id="MobiDB-lite"/>
    </source>
</evidence>
<evidence type="ECO:0000313" key="11">
    <source>
        <dbReference type="Proteomes" id="UP000652761"/>
    </source>
</evidence>
<dbReference type="EMBL" id="NMUH01001113">
    <property type="protein sequence ID" value="MQL89055.1"/>
    <property type="molecule type" value="Genomic_DNA"/>
</dbReference>
<feature type="region of interest" description="Disordered" evidence="8">
    <location>
        <begin position="167"/>
        <end position="195"/>
    </location>
</feature>
<feature type="region of interest" description="Disordered" evidence="8">
    <location>
        <begin position="262"/>
        <end position="285"/>
    </location>
</feature>
<gene>
    <name evidence="10" type="ORF">Taro_021623</name>
</gene>
<dbReference type="InterPro" id="IPR018200">
    <property type="entry name" value="USP_CS"/>
</dbReference>
<keyword evidence="11" id="KW-1185">Reference proteome</keyword>
<evidence type="ECO:0000256" key="7">
    <source>
        <dbReference type="RuleBase" id="RU366025"/>
    </source>
</evidence>
<reference evidence="10" key="1">
    <citation type="submission" date="2017-07" db="EMBL/GenBank/DDBJ databases">
        <title>Taro Niue Genome Assembly and Annotation.</title>
        <authorList>
            <person name="Atibalentja N."/>
            <person name="Keating K."/>
            <person name="Fields C.J."/>
        </authorList>
    </citation>
    <scope>NUCLEOTIDE SEQUENCE</scope>
    <source>
        <strain evidence="10">Niue_2</strain>
        <tissue evidence="10">Leaf</tissue>
    </source>
</reference>
<comment type="caution">
    <text evidence="10">The sequence shown here is derived from an EMBL/GenBank/DDBJ whole genome shotgun (WGS) entry which is preliminary data.</text>
</comment>
<comment type="catalytic activity">
    <reaction evidence="1 7">
        <text>Thiol-dependent hydrolysis of ester, thioester, amide, peptide and isopeptide bonds formed by the C-terminal Gly of ubiquitin (a 76-residue protein attached to proteins as an intracellular targeting signal).</text>
        <dbReference type="EC" id="3.4.19.12"/>
    </reaction>
</comment>
<dbReference type="GO" id="GO:0004843">
    <property type="term" value="F:cysteine-type deubiquitinase activity"/>
    <property type="evidence" value="ECO:0007669"/>
    <property type="project" value="UniProtKB-UniRule"/>
</dbReference>
<keyword evidence="6 7" id="KW-0788">Thiol protease</keyword>
<keyword evidence="4 7" id="KW-0833">Ubl conjugation pathway</keyword>
<evidence type="ECO:0000259" key="9">
    <source>
        <dbReference type="PROSITE" id="PS50235"/>
    </source>
</evidence>
<dbReference type="AlphaFoldDB" id="A0A843UZJ6"/>
<dbReference type="Proteomes" id="UP000652761">
    <property type="component" value="Unassembled WGS sequence"/>
</dbReference>
<evidence type="ECO:0000256" key="4">
    <source>
        <dbReference type="ARBA" id="ARBA00022786"/>
    </source>
</evidence>
<dbReference type="InterPro" id="IPR050164">
    <property type="entry name" value="Peptidase_C19"/>
</dbReference>
<dbReference type="PROSITE" id="PS00973">
    <property type="entry name" value="USP_2"/>
    <property type="match status" value="1"/>
</dbReference>
<keyword evidence="3 7" id="KW-0645">Protease</keyword>
<protein>
    <recommendedName>
        <fullName evidence="7">Ubiquitin carboxyl-terminal hydrolase</fullName>
        <ecNumber evidence="7">3.4.19.12</ecNumber>
    </recommendedName>
</protein>
<name>A0A843UZJ6_COLES</name>
<feature type="compositionally biased region" description="Pro residues" evidence="8">
    <location>
        <begin position="29"/>
        <end position="39"/>
    </location>
</feature>
<feature type="domain" description="USP" evidence="9">
    <location>
        <begin position="309"/>
        <end position="566"/>
    </location>
</feature>
<dbReference type="Pfam" id="PF00443">
    <property type="entry name" value="UCH"/>
    <property type="match status" value="2"/>
</dbReference>
<feature type="compositionally biased region" description="Low complexity" evidence="8">
    <location>
        <begin position="269"/>
        <end position="280"/>
    </location>
</feature>
<dbReference type="GO" id="GO:0016579">
    <property type="term" value="P:protein deubiquitination"/>
    <property type="evidence" value="ECO:0007669"/>
    <property type="project" value="InterPro"/>
</dbReference>
<evidence type="ECO:0000256" key="6">
    <source>
        <dbReference type="ARBA" id="ARBA00022807"/>
    </source>
</evidence>
<evidence type="ECO:0000256" key="3">
    <source>
        <dbReference type="ARBA" id="ARBA00022670"/>
    </source>
</evidence>
<dbReference type="PROSITE" id="PS50235">
    <property type="entry name" value="USP_3"/>
    <property type="match status" value="1"/>
</dbReference>
<dbReference type="OrthoDB" id="429671at2759"/>
<evidence type="ECO:0000256" key="2">
    <source>
        <dbReference type="ARBA" id="ARBA00009085"/>
    </source>
</evidence>
<dbReference type="PANTHER" id="PTHR24006">
    <property type="entry name" value="UBIQUITIN CARBOXYL-TERMINAL HYDROLASE"/>
    <property type="match status" value="1"/>
</dbReference>
<dbReference type="EC" id="3.4.19.12" evidence="7"/>
<dbReference type="GO" id="GO:0006508">
    <property type="term" value="P:proteolysis"/>
    <property type="evidence" value="ECO:0007669"/>
    <property type="project" value="UniProtKB-KW"/>
</dbReference>
<evidence type="ECO:0000256" key="1">
    <source>
        <dbReference type="ARBA" id="ARBA00000707"/>
    </source>
</evidence>
<sequence>MLPRWNWGCEPTKQEEGGVSMRAAEDGIAPPPSPTPSKPRPFHVLRPRTLPPSSPRAISVAKASFLLLSFRFLHRPLRRAPAVPAPPSPRRQKERTFFAGVVGLLRLYSSPSEMSSKNHVLVFGSFTEEEARQYQNHSVEDGALPPETANLQFGSLDFSSIVSLKGSNAEKHSDDSPSLGVHRSKEVTGETELENGKTSVIDSKTVQEASSNGTTRVFVPHKDVFIGNGEVSTKSRSVCISQNKLALTEVLGLEVCHISDGKSEDSVLSTGGSTSHNGTGVDTSLVPTSEVDMKKAANGVLTVKSLLSRGLTNSGNLCFLNATLQALLSCSPFVQLLQALRTRNIPKNVLKNFTPDLPTCGLLGRPRQEDAQEFLSFILDQMHDELLKLEGHLSSSNGSRLSLVSSVEDDGWETVGPKNKSAITRTQTFMPSDLSNIFGGQLRSVAGVVTASKSVKIQTLSNVLVLHLMRFSYGSRGSAKLHKPVHFPLELVIRREWLVSPITEGRRYELVATITHHGREPSKGHYTADTKHSDGQWLRYDDASVTAIETSQLLHNHAYVLFYKKV</sequence>
<dbReference type="InterPro" id="IPR038765">
    <property type="entry name" value="Papain-like_cys_pep_sf"/>
</dbReference>
<accession>A0A843UZJ6</accession>
<dbReference type="GO" id="GO:0005829">
    <property type="term" value="C:cytosol"/>
    <property type="evidence" value="ECO:0007669"/>
    <property type="project" value="TreeGrafter"/>
</dbReference>
<dbReference type="InterPro" id="IPR028889">
    <property type="entry name" value="USP"/>
</dbReference>